<dbReference type="KEGG" id="cdet:87938501"/>
<sequence length="139" mass="15177">MDDPQHGLVQEAPPGWTKYYDTPNCHAQINCCRDYGVTAAMTPQKPTANIAWTHARFEGTIGLDGRSLLLDVGFPPNDQTLLGLDYSILGDSSMAALGVETSFPQSHRAVSSQGPDFPLERGKKTSMRAVANLEQRVRC</sequence>
<organism evidence="1 2">
    <name type="scientific">Colletotrichum destructivum</name>
    <dbReference type="NCBI Taxonomy" id="34406"/>
    <lineage>
        <taxon>Eukaryota</taxon>
        <taxon>Fungi</taxon>
        <taxon>Dikarya</taxon>
        <taxon>Ascomycota</taxon>
        <taxon>Pezizomycotina</taxon>
        <taxon>Sordariomycetes</taxon>
        <taxon>Hypocreomycetidae</taxon>
        <taxon>Glomerellales</taxon>
        <taxon>Glomerellaceae</taxon>
        <taxon>Colletotrichum</taxon>
        <taxon>Colletotrichum destructivum species complex</taxon>
    </lineage>
</organism>
<evidence type="ECO:0000313" key="1">
    <source>
        <dbReference type="EMBL" id="WQF76984.1"/>
    </source>
</evidence>
<reference evidence="2" key="1">
    <citation type="journal article" date="2023" name="bioRxiv">
        <title>Complete genome of the Medicago anthracnose fungus, Colletotrichum destructivum, reveals a mini-chromosome-like region within a core chromosome.</title>
        <authorList>
            <person name="Lapalu N."/>
            <person name="Simon A."/>
            <person name="Lu A."/>
            <person name="Plaumann P.-L."/>
            <person name="Amselem J."/>
            <person name="Pigne S."/>
            <person name="Auger A."/>
            <person name="Koch C."/>
            <person name="Dallery J.-F."/>
            <person name="O'Connell R.J."/>
        </authorList>
    </citation>
    <scope>NUCLEOTIDE SEQUENCE [LARGE SCALE GENOMIC DNA]</scope>
    <source>
        <strain evidence="2">CBS 520.97</strain>
    </source>
</reference>
<protein>
    <submittedName>
        <fullName evidence="1">Uncharacterized protein</fullName>
    </submittedName>
</protein>
<proteinExistence type="predicted"/>
<dbReference type="GeneID" id="87938501"/>
<accession>A0AAX4I0R0</accession>
<dbReference type="AlphaFoldDB" id="A0AAX4I0R0"/>
<gene>
    <name evidence="1" type="ORF">CDEST_01998</name>
</gene>
<name>A0AAX4I0R0_9PEZI</name>
<keyword evidence="2" id="KW-1185">Reference proteome</keyword>
<evidence type="ECO:0000313" key="2">
    <source>
        <dbReference type="Proteomes" id="UP001322277"/>
    </source>
</evidence>
<dbReference type="Proteomes" id="UP001322277">
    <property type="component" value="Chromosome 1"/>
</dbReference>
<dbReference type="EMBL" id="CP137305">
    <property type="protein sequence ID" value="WQF76984.1"/>
    <property type="molecule type" value="Genomic_DNA"/>
</dbReference>
<dbReference type="RefSeq" id="XP_062774208.1">
    <property type="nucleotide sequence ID" value="XM_062918157.1"/>
</dbReference>